<dbReference type="EMBL" id="CP119180">
    <property type="protein sequence ID" value="WOB79623.1"/>
    <property type="molecule type" value="Genomic_DNA"/>
</dbReference>
<gene>
    <name evidence="1" type="ORF">PZA08_05500</name>
</gene>
<name>A0ACD4VNG8_9CAUL</name>
<accession>A0ACD4VNG8</accession>
<evidence type="ECO:0000313" key="1">
    <source>
        <dbReference type="EMBL" id="WOB79623.1"/>
    </source>
</evidence>
<sequence length="147" mass="16307">MSKDNCTTEKSHSLVKIEENKRVAIFRNPRKLPIRVSRVDGCLVTKGIRSDFVVSEPDAASIIVELKGVDVAHACDQLFATVEHPEVKPLLEAQIGFLVICSRYPRFDSFVAKAKQKAAKRYKAGFHVVKDKGQFDIARVAAIDGPN</sequence>
<organism evidence="1 2">
    <name type="scientific">Brevundimonas nasdae</name>
    <dbReference type="NCBI Taxonomy" id="172043"/>
    <lineage>
        <taxon>Bacteria</taxon>
        <taxon>Pseudomonadati</taxon>
        <taxon>Pseudomonadota</taxon>
        <taxon>Alphaproteobacteria</taxon>
        <taxon>Caulobacterales</taxon>
        <taxon>Caulobacteraceae</taxon>
        <taxon>Brevundimonas</taxon>
    </lineage>
</organism>
<reference evidence="1" key="1">
    <citation type="submission" date="2023-03" db="EMBL/GenBank/DDBJ databases">
        <title>Genome sequence of Brevundimonas nasdae SJTX8.</title>
        <authorList>
            <person name="Liang R."/>
        </authorList>
    </citation>
    <scope>NUCLEOTIDE SEQUENCE</scope>
    <source>
        <strain evidence="1">X8</strain>
    </source>
</reference>
<proteinExistence type="predicted"/>
<evidence type="ECO:0000313" key="2">
    <source>
        <dbReference type="Proteomes" id="UP001302493"/>
    </source>
</evidence>
<protein>
    <submittedName>
        <fullName evidence="1">Uncharacterized protein</fullName>
    </submittedName>
</protein>
<keyword evidence="2" id="KW-1185">Reference proteome</keyword>
<dbReference type="Proteomes" id="UP001302493">
    <property type="component" value="Chromosome"/>
</dbReference>